<evidence type="ECO:0000313" key="5">
    <source>
        <dbReference type="Proteomes" id="UP000036947"/>
    </source>
</evidence>
<name>A0A0L0NGA6_TOLOC</name>
<evidence type="ECO:0000256" key="3">
    <source>
        <dbReference type="SAM" id="MobiDB-lite"/>
    </source>
</evidence>
<dbReference type="Proteomes" id="UP000036947">
    <property type="component" value="Unassembled WGS sequence"/>
</dbReference>
<dbReference type="PANTHER" id="PTHR37534:SF10">
    <property type="entry name" value="ZN(II)2CYS6 TRANSCRIPTION FACTOR (EUROFUNG)"/>
    <property type="match status" value="1"/>
</dbReference>
<dbReference type="InterPro" id="IPR021858">
    <property type="entry name" value="Fun_TF"/>
</dbReference>
<evidence type="ECO:0000256" key="2">
    <source>
        <dbReference type="ARBA" id="ARBA00023242"/>
    </source>
</evidence>
<gene>
    <name evidence="4" type="ORF">TOPH_02239</name>
</gene>
<reference evidence="4 5" key="1">
    <citation type="journal article" date="2015" name="BMC Genomics">
        <title>The genome of the truffle-parasite Tolypocladium ophioglossoides and the evolution of antifungal peptaibiotics.</title>
        <authorList>
            <person name="Quandt C.A."/>
            <person name="Bushley K.E."/>
            <person name="Spatafora J.W."/>
        </authorList>
    </citation>
    <scope>NUCLEOTIDE SEQUENCE [LARGE SCALE GENOMIC DNA]</scope>
    <source>
        <strain evidence="4 5">CBS 100239</strain>
    </source>
</reference>
<feature type="region of interest" description="Disordered" evidence="3">
    <location>
        <begin position="1"/>
        <end position="88"/>
    </location>
</feature>
<sequence>MRTPKSSNGDDDEDDLEQEEKLETIHDEDETEELSSPGGHMAQAPGTRSLAKAGARRLAGRHSSESLSQAGTKRFSSPSTSTTGSASTNTIQSYELEGRADWSPVHPKFQPYIDYFVENITNHHYSLANDGDDFFGSILPSMAIGHEPLLYALVGFSAYHATLQNANGKLQDFLHYYNKSVTLLLGCLKRKETNNVPTLVTILQLATIEEFLGDLVNLMGHQKAALEIITQIFTPENVMNTAVGRMCLNWYSRYDNHVAMMGGFPTELPREWFNAMAEYNQVQAAANPRDLRWKIEDRSVRLRLITYDMSLLYARGSRGQISPEDFTREHSRITQRLVEWKTTWDPALMDPRYLVTDFSYRKPIDPGDIVDPYKPGVLFKPPLFTTTLISAEWHSILMMHLTQSANTPQIQLFTELGRHAYAACQFFESVEFWPLKPKGSLISLQTCISFAALFLPRDFRHQMWIRRKFALLDILGCIHPTTRRMKMAEVFRDPSCAHWWLPNDEGLTPILQSIRTFADERNAAAINAQQENIGEIDETRLLRARRPERQLDTGNTIPALDTGVYCAASLRQEWEVSHADERSNQVGCGACTSCTYGFT</sequence>
<dbReference type="GO" id="GO:0045944">
    <property type="term" value="P:positive regulation of transcription by RNA polymerase II"/>
    <property type="evidence" value="ECO:0007669"/>
    <property type="project" value="TreeGrafter"/>
</dbReference>
<keyword evidence="2" id="KW-0539">Nucleus</keyword>
<feature type="compositionally biased region" description="Polar residues" evidence="3">
    <location>
        <begin position="65"/>
        <end position="75"/>
    </location>
</feature>
<dbReference type="Pfam" id="PF11951">
    <property type="entry name" value="Fungal_trans_2"/>
    <property type="match status" value="1"/>
</dbReference>
<dbReference type="STRING" id="1163406.A0A0L0NGA6"/>
<feature type="compositionally biased region" description="Low complexity" evidence="3">
    <location>
        <begin position="76"/>
        <end position="88"/>
    </location>
</feature>
<evidence type="ECO:0000256" key="1">
    <source>
        <dbReference type="ARBA" id="ARBA00004123"/>
    </source>
</evidence>
<organism evidence="4 5">
    <name type="scientific">Tolypocladium ophioglossoides (strain CBS 100239)</name>
    <name type="common">Snaketongue truffleclub</name>
    <name type="synonym">Elaphocordyceps ophioglossoides</name>
    <dbReference type="NCBI Taxonomy" id="1163406"/>
    <lineage>
        <taxon>Eukaryota</taxon>
        <taxon>Fungi</taxon>
        <taxon>Dikarya</taxon>
        <taxon>Ascomycota</taxon>
        <taxon>Pezizomycotina</taxon>
        <taxon>Sordariomycetes</taxon>
        <taxon>Hypocreomycetidae</taxon>
        <taxon>Hypocreales</taxon>
        <taxon>Ophiocordycipitaceae</taxon>
        <taxon>Tolypocladium</taxon>
    </lineage>
</organism>
<accession>A0A0L0NGA6</accession>
<dbReference type="EMBL" id="LFRF01000004">
    <property type="protein sequence ID" value="KND93177.1"/>
    <property type="molecule type" value="Genomic_DNA"/>
</dbReference>
<evidence type="ECO:0000313" key="4">
    <source>
        <dbReference type="EMBL" id="KND93177.1"/>
    </source>
</evidence>
<keyword evidence="5" id="KW-1185">Reference proteome</keyword>
<dbReference type="AlphaFoldDB" id="A0A0L0NGA6"/>
<dbReference type="OrthoDB" id="4920593at2759"/>
<dbReference type="GO" id="GO:0003700">
    <property type="term" value="F:DNA-binding transcription factor activity"/>
    <property type="evidence" value="ECO:0007669"/>
    <property type="project" value="TreeGrafter"/>
</dbReference>
<feature type="compositionally biased region" description="Acidic residues" evidence="3">
    <location>
        <begin position="9"/>
        <end position="18"/>
    </location>
</feature>
<dbReference type="GO" id="GO:0000976">
    <property type="term" value="F:transcription cis-regulatory region binding"/>
    <property type="evidence" value="ECO:0007669"/>
    <property type="project" value="TreeGrafter"/>
</dbReference>
<dbReference type="PANTHER" id="PTHR37534">
    <property type="entry name" value="TRANSCRIPTIONAL ACTIVATOR PROTEIN UGA3"/>
    <property type="match status" value="1"/>
</dbReference>
<dbReference type="GO" id="GO:0005634">
    <property type="term" value="C:nucleus"/>
    <property type="evidence" value="ECO:0007669"/>
    <property type="project" value="UniProtKB-SubCell"/>
</dbReference>
<comment type="caution">
    <text evidence="4">The sequence shown here is derived from an EMBL/GenBank/DDBJ whole genome shotgun (WGS) entry which is preliminary data.</text>
</comment>
<proteinExistence type="predicted"/>
<protein>
    <recommendedName>
        <fullName evidence="6">Transcription factor domain-containing protein</fullName>
    </recommendedName>
</protein>
<evidence type="ECO:0008006" key="6">
    <source>
        <dbReference type="Google" id="ProtNLM"/>
    </source>
</evidence>
<comment type="subcellular location">
    <subcellularLocation>
        <location evidence="1">Nucleus</location>
    </subcellularLocation>
</comment>